<evidence type="ECO:0000313" key="2">
    <source>
        <dbReference type="EMBL" id="QMP84176.1"/>
    </source>
</evidence>
<dbReference type="SMART" id="SM00257">
    <property type="entry name" value="LysM"/>
    <property type="match status" value="1"/>
</dbReference>
<dbReference type="InterPro" id="IPR036779">
    <property type="entry name" value="LysM_dom_sf"/>
</dbReference>
<dbReference type="CDD" id="cd00118">
    <property type="entry name" value="LysM"/>
    <property type="match status" value="1"/>
</dbReference>
<protein>
    <submittedName>
        <fullName evidence="2">Peptidoglycan-binding domain-containing protein</fullName>
    </submittedName>
</protein>
<feature type="domain" description="LysM" evidence="1">
    <location>
        <begin position="198"/>
        <end position="241"/>
    </location>
</feature>
<name>A0A7G4AVY6_9CAUD</name>
<dbReference type="SUPFAM" id="SSF55846">
    <property type="entry name" value="N-acetylmuramoyl-L-alanine amidase-like"/>
    <property type="match status" value="1"/>
</dbReference>
<evidence type="ECO:0000313" key="3">
    <source>
        <dbReference type="Proteomes" id="UP000515922"/>
    </source>
</evidence>
<dbReference type="GO" id="GO:0009253">
    <property type="term" value="P:peptidoglycan catabolic process"/>
    <property type="evidence" value="ECO:0007669"/>
    <property type="project" value="InterPro"/>
</dbReference>
<sequence>MPNAWMPGARVMAASVDGGAMEGGPKKVVWHTVEAPYSVSAASMASYLNGARNSVHLCWNPVTGEIVQMIPANRAGRGLENRSGGVQTNRGGSVVIQIEVVAQAKNPFTDTVCKNLDKIMDWLRSWGIPDVWPAGNPGGSETYGPNPQRTTSNWSKSGHFTHSQVPENSHWDAGRINTRKILAAGTKTNTTPKPPVSNVYTVLRGDTLWELSQDWKTTVSAIKSLNGLKSDDLDIGQKLKVPGKTTAPSKPLVPFSGVPKNTKVGSKSAIWTEMGKRLVAEGCGLYKEGPGPVLSEVDIKSYEKFQRKLGYTGDAAKWPPGKDSWTKLRVPKP</sequence>
<dbReference type="NCBIfam" id="NF038080">
    <property type="entry name" value="PG_bind_siph"/>
    <property type="match status" value="1"/>
</dbReference>
<dbReference type="GO" id="GO:0008745">
    <property type="term" value="F:N-acetylmuramoyl-L-alanine amidase activity"/>
    <property type="evidence" value="ECO:0007669"/>
    <property type="project" value="InterPro"/>
</dbReference>
<dbReference type="InterPro" id="IPR047763">
    <property type="entry name" value="PG_bind_dom_phiBT1-type"/>
</dbReference>
<dbReference type="Proteomes" id="UP000515922">
    <property type="component" value="Segment"/>
</dbReference>
<dbReference type="SUPFAM" id="SSF54106">
    <property type="entry name" value="LysM domain"/>
    <property type="match status" value="1"/>
</dbReference>
<dbReference type="Gene3D" id="3.10.350.10">
    <property type="entry name" value="LysM domain"/>
    <property type="match status" value="1"/>
</dbReference>
<proteinExistence type="predicted"/>
<dbReference type="Gene3D" id="3.40.80.10">
    <property type="entry name" value="Peptidoglycan recognition protein-like"/>
    <property type="match status" value="1"/>
</dbReference>
<dbReference type="PROSITE" id="PS51782">
    <property type="entry name" value="LYSM"/>
    <property type="match status" value="1"/>
</dbReference>
<dbReference type="EMBL" id="MT711976">
    <property type="protein sequence ID" value="QMP84176.1"/>
    <property type="molecule type" value="Genomic_DNA"/>
</dbReference>
<evidence type="ECO:0000259" key="1">
    <source>
        <dbReference type="PROSITE" id="PS51782"/>
    </source>
</evidence>
<dbReference type="InterPro" id="IPR018392">
    <property type="entry name" value="LysM"/>
</dbReference>
<organism evidence="2 3">
    <name type="scientific">Streptomyces phage Coruscant</name>
    <dbReference type="NCBI Taxonomy" id="2739834"/>
    <lineage>
        <taxon>Viruses</taxon>
        <taxon>Duplodnaviria</taxon>
        <taxon>Heunggongvirae</taxon>
        <taxon>Uroviricota</taxon>
        <taxon>Caudoviricetes</taxon>
        <taxon>Stanwilliamsviridae</taxon>
        <taxon>Boydwoodruffvirinae</taxon>
        <taxon>Coruscantvirus</taxon>
        <taxon>Coruscantvirus coruscant</taxon>
    </lineage>
</organism>
<accession>A0A7G4AVY6</accession>
<gene>
    <name evidence="2" type="ORF">HUN41_00047</name>
</gene>
<dbReference type="Pfam" id="PF01476">
    <property type="entry name" value="LysM"/>
    <property type="match status" value="1"/>
</dbReference>
<dbReference type="InterPro" id="IPR036505">
    <property type="entry name" value="Amidase/PGRP_sf"/>
</dbReference>
<keyword evidence="3" id="KW-1185">Reference proteome</keyword>
<reference evidence="2 3" key="1">
    <citation type="submission" date="2020-07" db="EMBL/GenBank/DDBJ databases">
        <title>Streptomyces phage Genome sequencing and assembly.</title>
        <authorList>
            <person name="Sharma V."/>
            <person name="Hardy A."/>
            <person name="Frunzke J."/>
        </authorList>
    </citation>
    <scope>NUCLEOTIDE SEQUENCE [LARGE SCALE GENOMIC DNA]</scope>
</reference>